<proteinExistence type="predicted"/>
<accession>A0A0A9GMC3</accession>
<feature type="region of interest" description="Disordered" evidence="1">
    <location>
        <begin position="1"/>
        <end position="21"/>
    </location>
</feature>
<evidence type="ECO:0000256" key="1">
    <source>
        <dbReference type="SAM" id="MobiDB-lite"/>
    </source>
</evidence>
<organism evidence="2">
    <name type="scientific">Arundo donax</name>
    <name type="common">Giant reed</name>
    <name type="synonym">Donax arundinaceus</name>
    <dbReference type="NCBI Taxonomy" id="35708"/>
    <lineage>
        <taxon>Eukaryota</taxon>
        <taxon>Viridiplantae</taxon>
        <taxon>Streptophyta</taxon>
        <taxon>Embryophyta</taxon>
        <taxon>Tracheophyta</taxon>
        <taxon>Spermatophyta</taxon>
        <taxon>Magnoliopsida</taxon>
        <taxon>Liliopsida</taxon>
        <taxon>Poales</taxon>
        <taxon>Poaceae</taxon>
        <taxon>PACMAD clade</taxon>
        <taxon>Arundinoideae</taxon>
        <taxon>Arundineae</taxon>
        <taxon>Arundo</taxon>
    </lineage>
</organism>
<reference evidence="2" key="1">
    <citation type="submission" date="2014-09" db="EMBL/GenBank/DDBJ databases">
        <authorList>
            <person name="Magalhaes I.L.F."/>
            <person name="Oliveira U."/>
            <person name="Santos F.R."/>
            <person name="Vidigal T.H.D.A."/>
            <person name="Brescovit A.D."/>
            <person name="Santos A.J."/>
        </authorList>
    </citation>
    <scope>NUCLEOTIDE SEQUENCE</scope>
    <source>
        <tissue evidence="2">Shoot tissue taken approximately 20 cm above the soil surface</tissue>
    </source>
</reference>
<evidence type="ECO:0000313" key="2">
    <source>
        <dbReference type="EMBL" id="JAE26290.1"/>
    </source>
</evidence>
<dbReference type="EMBL" id="GBRH01171606">
    <property type="protein sequence ID" value="JAE26290.1"/>
    <property type="molecule type" value="Transcribed_RNA"/>
</dbReference>
<dbReference type="AlphaFoldDB" id="A0A0A9GMC3"/>
<name>A0A0A9GMC3_ARUDO</name>
<protein>
    <submittedName>
        <fullName evidence="2">Uncharacterized protein</fullName>
    </submittedName>
</protein>
<sequence length="21" mass="2122">MGGIRARSPSLVIEVAGPNPT</sequence>
<reference evidence="2" key="2">
    <citation type="journal article" date="2015" name="Data Brief">
        <title>Shoot transcriptome of the giant reed, Arundo donax.</title>
        <authorList>
            <person name="Barrero R.A."/>
            <person name="Guerrero F.D."/>
            <person name="Moolhuijzen P."/>
            <person name="Goolsby J.A."/>
            <person name="Tidwell J."/>
            <person name="Bellgard S.E."/>
            <person name="Bellgard M.I."/>
        </authorList>
    </citation>
    <scope>NUCLEOTIDE SEQUENCE</scope>
    <source>
        <tissue evidence="2">Shoot tissue taken approximately 20 cm above the soil surface</tissue>
    </source>
</reference>